<dbReference type="GO" id="GO:0005829">
    <property type="term" value="C:cytosol"/>
    <property type="evidence" value="ECO:0007669"/>
    <property type="project" value="Ensembl"/>
</dbReference>
<keyword evidence="2" id="KW-0808">Transferase</keyword>
<dbReference type="CDD" id="cd16969">
    <property type="entry name" value="Alpha_kinase_ALPK1"/>
    <property type="match status" value="1"/>
</dbReference>
<dbReference type="PANTHER" id="PTHR46747:SF1">
    <property type="entry name" value="ALPHA-PROTEIN KINASE 1"/>
    <property type="match status" value="1"/>
</dbReference>
<protein>
    <submittedName>
        <fullName evidence="6">Alpha kinase 1</fullName>
    </submittedName>
</protein>
<feature type="region of interest" description="Disordered" evidence="4">
    <location>
        <begin position="801"/>
        <end position="862"/>
    </location>
</feature>
<gene>
    <name evidence="6" type="primary">ALPK1</name>
</gene>
<feature type="domain" description="Alpha-type protein kinase" evidence="5">
    <location>
        <begin position="1044"/>
        <end position="1265"/>
    </location>
</feature>
<dbReference type="OrthoDB" id="301415at2759"/>
<keyword evidence="7" id="KW-1185">Reference proteome</keyword>
<feature type="region of interest" description="Disordered" evidence="4">
    <location>
        <begin position="902"/>
        <end position="984"/>
    </location>
</feature>
<feature type="region of interest" description="Disordered" evidence="4">
    <location>
        <begin position="648"/>
        <end position="687"/>
    </location>
</feature>
<dbReference type="GO" id="GO:0005813">
    <property type="term" value="C:centrosome"/>
    <property type="evidence" value="ECO:0007669"/>
    <property type="project" value="Ensembl"/>
</dbReference>
<dbReference type="InterPro" id="IPR004166">
    <property type="entry name" value="a-kinase_dom"/>
</dbReference>
<dbReference type="AlphaFoldDB" id="A0A8V0XBL4"/>
<evidence type="ECO:0000256" key="1">
    <source>
        <dbReference type="ARBA" id="ARBA00022527"/>
    </source>
</evidence>
<feature type="compositionally biased region" description="Low complexity" evidence="4">
    <location>
        <begin position="951"/>
        <end position="973"/>
    </location>
</feature>
<organism evidence="6 7">
    <name type="scientific">Gallus gallus</name>
    <name type="common">Chicken</name>
    <dbReference type="NCBI Taxonomy" id="9031"/>
    <lineage>
        <taxon>Eukaryota</taxon>
        <taxon>Metazoa</taxon>
        <taxon>Chordata</taxon>
        <taxon>Craniata</taxon>
        <taxon>Vertebrata</taxon>
        <taxon>Euteleostomi</taxon>
        <taxon>Archelosauria</taxon>
        <taxon>Archosauria</taxon>
        <taxon>Dinosauria</taxon>
        <taxon>Saurischia</taxon>
        <taxon>Theropoda</taxon>
        <taxon>Coelurosauria</taxon>
        <taxon>Aves</taxon>
        <taxon>Neognathae</taxon>
        <taxon>Galloanserae</taxon>
        <taxon>Galliformes</taxon>
        <taxon>Phasianidae</taxon>
        <taxon>Phasianinae</taxon>
        <taxon>Gallus</taxon>
    </lineage>
</organism>
<feature type="compositionally biased region" description="Acidic residues" evidence="4">
    <location>
        <begin position="939"/>
        <end position="948"/>
    </location>
</feature>
<evidence type="ECO:0000259" key="5">
    <source>
        <dbReference type="PROSITE" id="PS51158"/>
    </source>
</evidence>
<dbReference type="GO" id="GO:0043123">
    <property type="term" value="P:positive regulation of canonical NF-kappaB signal transduction"/>
    <property type="evidence" value="ECO:0007669"/>
    <property type="project" value="Ensembl"/>
</dbReference>
<keyword evidence="3" id="KW-0418">Kinase</keyword>
<sequence length="1271" mass="141422">MNVRSDHAASPWIARTMLDVEVPPPGRSPLCWSSQEGAVAMNTCGSVAALLQDCERSLAALLSAKADIHEEEEQEEYRRHQALLPDDLKTLLEEAKEMKWPFVPEKWQYKQDVGPEDKTNLQDTIGTRLPDLLVYLKASIMVKDCVTAAAIVFLIDRFLYWIDASSKLLKIAKGLHKLQPTTPIGPQVVIRQARLAVNAGKLLKGEYILSSLINDNGATGTWQYAKESDRILVQSVCLQIRGQILQKLGMWYEAAELIWASVVGYFKLPQPDKKGIATSLGILADIFSSMNEKDYVRFKTNAAINLTLLQESSHRLLSAAEACKLAAVYSQYTPLFVLTAVNIRGVCLLSYSHSKDCPPERRKFYLSEAKESFEIGLLTKNDNSRVTSKQELHSFIKAAFCLTTVHQWFYGESEKLHEVYQLCREAIEKLHTYSTSFTEEEEKGVLAEEIMSLITSVKKLLQVESFPNSDARSYVPDSYKGAVEKPVLQGEANFEKILAMNSQHHLSVCEVFKNPCRINKNTLGETPMGVCITALKTETKNTDTMCTTEDIVYQRKGAGKMFSTPKVGSRSEKLSSQTRNKQSSSDVSNISIEKGTESLERVIIDENNVFNRRQNRSQTTSSENAWCKLSLSSCSSSWEELNCNSSKELPDGGQQQEKGSVEEQCCTTETDENGQAASMHSLSPRTQYTSPRELSYSCLRSPQPFLEVDTALARRLGEKASLRGAKLREGDNPSGGKAETNNTALENNSVTSLTAPSSYPARMEEEEECSSSSWAELEPWVMADRPMGACCSTTDSARAGHLVSGTASPPPQNSCVGRDPGEGTLDSTEHPSPVVRRPTNSAAAAGSTGIEPKPASSSFVSERLRKPAATVGHRSLEVLDVDPQAETVDDTEFDFISTGELANSSPRVTTPELQVAPGAPTGLPLCGNTSITNHFDCATTEEEEEEEPQSSKRQFSSSLSPLHSSAHMPSSSSDGPFLSPRGSGLVFTPRRTKEEILYARILRDDDYVQLLAGVEHNWLVQRLMPTGMFKSKQLHKAYSALLLKYSKKTGLWTGQETSVFIGDKLNVAKEGKQRNAFWIHFLHQEESLGRYVGKEYKEEKGLLHHFSDVERQMTAQYYVTEFNKRLYEQKIPTQIFYIPSAVLLILEDRTIKGCVSVEPYILGEFVKLSNNTKVVKNEYKATEYGLAYSHFSYEYSNGTEVVVDLQGWVTGNGKGLIYLTDPQIHSLNSKDVSRSNFGKRGIYYFFNNQHVECNEICRCLSLTRPSVEAQI</sequence>
<dbReference type="PROSITE" id="PS51158">
    <property type="entry name" value="ALPHA_KINASE"/>
    <property type="match status" value="1"/>
</dbReference>
<feature type="compositionally biased region" description="Polar residues" evidence="4">
    <location>
        <begin position="739"/>
        <end position="757"/>
    </location>
</feature>
<reference evidence="6" key="3">
    <citation type="submission" date="2025-09" db="UniProtKB">
        <authorList>
            <consortium name="Ensembl"/>
        </authorList>
    </citation>
    <scope>IDENTIFICATION</scope>
    <source>
        <strain evidence="6">broiler</strain>
    </source>
</reference>
<dbReference type="GO" id="GO:0045087">
    <property type="term" value="P:innate immune response"/>
    <property type="evidence" value="ECO:0000318"/>
    <property type="project" value="GO_Central"/>
</dbReference>
<feature type="compositionally biased region" description="Polar residues" evidence="4">
    <location>
        <begin position="574"/>
        <end position="591"/>
    </location>
</feature>
<dbReference type="SUPFAM" id="SSF56112">
    <property type="entry name" value="Protein kinase-like (PK-like)"/>
    <property type="match status" value="1"/>
</dbReference>
<dbReference type="GO" id="GO:0036064">
    <property type="term" value="C:ciliary basal body"/>
    <property type="evidence" value="ECO:0007669"/>
    <property type="project" value="Ensembl"/>
</dbReference>
<dbReference type="InterPro" id="IPR043529">
    <property type="entry name" value="ALPK1"/>
</dbReference>
<reference evidence="6" key="1">
    <citation type="submission" date="2020-11" db="EMBL/GenBank/DDBJ databases">
        <title>Gallus gallus (Chicken) genome, bGalGal1, GRCg7b, maternal haplotype autosomes + Z &amp; W.</title>
        <authorList>
            <person name="Warren W."/>
            <person name="Formenti G."/>
            <person name="Fedrigo O."/>
            <person name="Haase B."/>
            <person name="Mountcastle J."/>
            <person name="Balacco J."/>
            <person name="Tracey A."/>
            <person name="Schneider V."/>
            <person name="Okimoto R."/>
            <person name="Cheng H."/>
            <person name="Hawken R."/>
            <person name="Howe K."/>
            <person name="Jarvis E.D."/>
        </authorList>
    </citation>
    <scope>NUCLEOTIDE SEQUENCE [LARGE SCALE GENOMIC DNA]</scope>
    <source>
        <strain evidence="6">Broiler</strain>
    </source>
</reference>
<dbReference type="PANTHER" id="PTHR46747">
    <property type="entry name" value="ALPHA-PROTEIN KINASE 1"/>
    <property type="match status" value="1"/>
</dbReference>
<name>A0A8V0XBL4_CHICK</name>
<keyword evidence="1" id="KW-0723">Serine/threonine-protein kinase</keyword>
<evidence type="ECO:0000313" key="6">
    <source>
        <dbReference type="Ensembl" id="ENSGALP00010005519.1"/>
    </source>
</evidence>
<evidence type="ECO:0000256" key="2">
    <source>
        <dbReference type="ARBA" id="ARBA00022679"/>
    </source>
</evidence>
<dbReference type="GO" id="GO:0002753">
    <property type="term" value="P:cytoplasmic pattern recognition receptor signaling pathway"/>
    <property type="evidence" value="ECO:0000318"/>
    <property type="project" value="GO_Central"/>
</dbReference>
<evidence type="ECO:0000256" key="3">
    <source>
        <dbReference type="ARBA" id="ARBA00022777"/>
    </source>
</evidence>
<dbReference type="Gene3D" id="3.20.200.10">
    <property type="entry name" value="MHCK/EF2 kinase"/>
    <property type="match status" value="1"/>
</dbReference>
<dbReference type="GeneTree" id="ENSGT00940000159753"/>
<dbReference type="InterPro" id="IPR011009">
    <property type="entry name" value="Kinase-like_dom_sf"/>
</dbReference>
<dbReference type="Gene3D" id="3.30.200.20">
    <property type="entry name" value="Phosphorylase Kinase, domain 1"/>
    <property type="match status" value="1"/>
</dbReference>
<dbReference type="GO" id="GO:0005524">
    <property type="term" value="F:ATP binding"/>
    <property type="evidence" value="ECO:0007669"/>
    <property type="project" value="InterPro"/>
</dbReference>
<evidence type="ECO:0000313" key="7">
    <source>
        <dbReference type="Proteomes" id="UP000000539"/>
    </source>
</evidence>
<dbReference type="SMART" id="SM00811">
    <property type="entry name" value="Alpha_kinase"/>
    <property type="match status" value="1"/>
</dbReference>
<accession>A0A8V0XBL4</accession>
<dbReference type="GO" id="GO:0004674">
    <property type="term" value="F:protein serine/threonine kinase activity"/>
    <property type="evidence" value="ECO:0000318"/>
    <property type="project" value="GO_Central"/>
</dbReference>
<feature type="region of interest" description="Disordered" evidence="4">
    <location>
        <begin position="723"/>
        <end position="765"/>
    </location>
</feature>
<dbReference type="GO" id="GO:0048029">
    <property type="term" value="F:monosaccharide binding"/>
    <property type="evidence" value="ECO:0000318"/>
    <property type="project" value="GO_Central"/>
</dbReference>
<dbReference type="Pfam" id="PF02816">
    <property type="entry name" value="Alpha_kinase"/>
    <property type="match status" value="1"/>
</dbReference>
<evidence type="ECO:0000256" key="4">
    <source>
        <dbReference type="SAM" id="MobiDB-lite"/>
    </source>
</evidence>
<dbReference type="GO" id="GO:0060271">
    <property type="term" value="P:cilium assembly"/>
    <property type="evidence" value="ECO:0007669"/>
    <property type="project" value="Ensembl"/>
</dbReference>
<proteinExistence type="predicted"/>
<dbReference type="GO" id="GO:0000922">
    <property type="term" value="C:spindle pole"/>
    <property type="evidence" value="ECO:0007669"/>
    <property type="project" value="Ensembl"/>
</dbReference>
<feature type="compositionally biased region" description="Polar residues" evidence="4">
    <location>
        <begin position="665"/>
        <end position="687"/>
    </location>
</feature>
<dbReference type="FunCoup" id="A0A8V0XBL4">
    <property type="interactions" value="111"/>
</dbReference>
<dbReference type="GO" id="GO:0005929">
    <property type="term" value="C:cilium"/>
    <property type="evidence" value="ECO:0000318"/>
    <property type="project" value="GO_Central"/>
</dbReference>
<feature type="region of interest" description="Disordered" evidence="4">
    <location>
        <begin position="561"/>
        <end position="592"/>
    </location>
</feature>
<dbReference type="Ensembl" id="ENSGALT00010009346.1">
    <property type="protein sequence ID" value="ENSGALP00010005519.1"/>
    <property type="gene ID" value="ENSGALG00010004039.1"/>
</dbReference>
<reference evidence="6" key="2">
    <citation type="submission" date="2025-08" db="UniProtKB">
        <authorList>
            <consortium name="Ensembl"/>
        </authorList>
    </citation>
    <scope>IDENTIFICATION</scope>
    <source>
        <strain evidence="6">broiler</strain>
    </source>
</reference>
<feature type="compositionally biased region" description="Polar residues" evidence="4">
    <location>
        <begin position="902"/>
        <end position="912"/>
    </location>
</feature>
<dbReference type="Proteomes" id="UP000000539">
    <property type="component" value="Chromosome 4"/>
</dbReference>